<evidence type="ECO:0000313" key="2">
    <source>
        <dbReference type="Proteomes" id="UP000181470"/>
    </source>
</evidence>
<accession>I6TK05</accession>
<reference evidence="1 2" key="1">
    <citation type="journal article" date="2012" name="Virus Genes">
        <title>Dynamic equilibrium of Marek's disease genomes during in vitro serial passage.</title>
        <authorList>
            <person name="Spatz S.J."/>
            <person name="Volkening J.D."/>
            <person name="Gimeno I.M."/>
            <person name="Heidari M."/>
            <person name="Witter R.L."/>
        </authorList>
    </citation>
    <scope>NUCLEOTIDE SEQUENCE [LARGE SCALE GENOMIC DNA]</scope>
    <source>
        <strain evidence="1">648a</strain>
    </source>
</reference>
<proteinExistence type="predicted"/>
<organism evidence="1 2">
    <name type="scientific">Gallid alphaherpesvirus 2</name>
    <dbReference type="NCBI Taxonomy" id="10390"/>
    <lineage>
        <taxon>Viruses</taxon>
        <taxon>Duplodnaviria</taxon>
        <taxon>Heunggongvirae</taxon>
        <taxon>Peploviricota</taxon>
        <taxon>Herviviricetes</taxon>
        <taxon>Herpesvirales</taxon>
        <taxon>Orthoherpesviridae</taxon>
        <taxon>Alphaherpesvirinae</taxon>
        <taxon>Mardivirus</taxon>
        <taxon>Mardivirus gallidalpha2</taxon>
    </lineage>
</organism>
<evidence type="ECO:0000313" key="1">
    <source>
        <dbReference type="EMBL" id="AFM75451.1"/>
    </source>
</evidence>
<name>I6TK05_9ALPH</name>
<protein>
    <submittedName>
        <fullName evidence="1">Uncharacterized protein</fullName>
    </submittedName>
</protein>
<sequence length="102" mass="10988">MRGHVEGACAVGVFLFSAPRMRGHVEGACAVGVFLFSAPRMRGHVEGACAVGVFLFSAPRMRGHVEGAFLISFRYPCVWHKFGGSSSIRFWNSIPITAGLSD</sequence>
<dbReference type="EMBL" id="JQ820250">
    <property type="protein sequence ID" value="AFM75451.1"/>
    <property type="molecule type" value="Genomic_DNA"/>
</dbReference>
<dbReference type="Proteomes" id="UP000181470">
    <property type="component" value="Segment"/>
</dbReference>